<dbReference type="AlphaFoldDB" id="A0A109N2W1"/>
<evidence type="ECO:0000256" key="1">
    <source>
        <dbReference type="SAM" id="MobiDB-lite"/>
    </source>
</evidence>
<protein>
    <submittedName>
        <fullName evidence="2">Uncharacterized protein</fullName>
    </submittedName>
</protein>
<name>A0A109N2W1_9BACI</name>
<keyword evidence="3" id="KW-1185">Reference proteome</keyword>
<sequence length="113" mass="12646">MILFLVFQSPIFPRACGWEVRVDTGKYGPGEDSAGSMKQFMYKSSNTVGNLNESFVFTQSGMERKAARLLREMRSRRDTAGASAEAAPRPPAESERLQCNETVQVQVLKQKKL</sequence>
<organism evidence="2 3">
    <name type="scientific">Peribacillus simplex</name>
    <dbReference type="NCBI Taxonomy" id="1478"/>
    <lineage>
        <taxon>Bacteria</taxon>
        <taxon>Bacillati</taxon>
        <taxon>Bacillota</taxon>
        <taxon>Bacilli</taxon>
        <taxon>Bacillales</taxon>
        <taxon>Bacillaceae</taxon>
        <taxon>Peribacillus</taxon>
    </lineage>
</organism>
<comment type="caution">
    <text evidence="2">The sequence shown here is derived from an EMBL/GenBank/DDBJ whole genome shotgun (WGS) entry which is preliminary data.</text>
</comment>
<proteinExistence type="predicted"/>
<reference evidence="2 3" key="1">
    <citation type="submission" date="2015-11" db="EMBL/GenBank/DDBJ databases">
        <title>Genome Sequence of Bacillus simplex strain VanAntwerpen2.</title>
        <authorList>
            <person name="Couger M.B."/>
        </authorList>
    </citation>
    <scope>NUCLEOTIDE SEQUENCE [LARGE SCALE GENOMIC DNA]</scope>
    <source>
        <strain evidence="2 3">VanAntwerpen02</strain>
    </source>
</reference>
<dbReference type="Proteomes" id="UP000064189">
    <property type="component" value="Unassembled WGS sequence"/>
</dbReference>
<evidence type="ECO:0000313" key="3">
    <source>
        <dbReference type="Proteomes" id="UP000064189"/>
    </source>
</evidence>
<dbReference type="EMBL" id="LNNH01000003">
    <property type="protein sequence ID" value="KWW22507.1"/>
    <property type="molecule type" value="Genomic_DNA"/>
</dbReference>
<gene>
    <name evidence="2" type="ORF">AS888_11760</name>
</gene>
<evidence type="ECO:0000313" key="2">
    <source>
        <dbReference type="EMBL" id="KWW22507.1"/>
    </source>
</evidence>
<accession>A0A109N2W1</accession>
<feature type="region of interest" description="Disordered" evidence="1">
    <location>
        <begin position="71"/>
        <end position="98"/>
    </location>
</feature>